<organism evidence="12 13">
    <name type="scientific">Eutrema salsugineum</name>
    <name type="common">Saltwater cress</name>
    <name type="synonym">Sisymbrium salsugineum</name>
    <dbReference type="NCBI Taxonomy" id="72664"/>
    <lineage>
        <taxon>Eukaryota</taxon>
        <taxon>Viridiplantae</taxon>
        <taxon>Streptophyta</taxon>
        <taxon>Embryophyta</taxon>
        <taxon>Tracheophyta</taxon>
        <taxon>Spermatophyta</taxon>
        <taxon>Magnoliopsida</taxon>
        <taxon>eudicotyledons</taxon>
        <taxon>Gunneridae</taxon>
        <taxon>Pentapetalae</taxon>
        <taxon>rosids</taxon>
        <taxon>malvids</taxon>
        <taxon>Brassicales</taxon>
        <taxon>Brassicaceae</taxon>
        <taxon>Eutremeae</taxon>
        <taxon>Eutrema</taxon>
    </lineage>
</organism>
<evidence type="ECO:0000259" key="10">
    <source>
        <dbReference type="PROSITE" id="PS50982"/>
    </source>
</evidence>
<accession>V4L2K9</accession>
<dbReference type="EMBL" id="KI517447">
    <property type="protein sequence ID" value="ESQ44530.1"/>
    <property type="molecule type" value="Genomic_DNA"/>
</dbReference>
<sequence length="215" mass="24680">MSQWSGNVSDFHAVQPSWESGSSFMGNDTVQSEPPKTRKPSLSIEAFTVQCNTCLKWRVIPSEEKYEVIREKLEENLFYCETASEWKPGMSCDVPENVSQYRTSVWALDRPGIPCPPAGWKRSVRFRNEGSTRFADVYYATPSGYQLRSYVEVQKYLDEYPQYKIEGVNISQFSFQMPIPLQENYVRKLPAKPSKRIRTTDLSTSSPCGDLARED</sequence>
<gene>
    <name evidence="12" type="ORF">EUTSA_v10003468mg</name>
</gene>
<keyword evidence="6" id="KW-0238">DNA-binding</keyword>
<evidence type="ECO:0000256" key="3">
    <source>
        <dbReference type="ARBA" id="ARBA00022771"/>
    </source>
</evidence>
<dbReference type="eggNOG" id="KOG4161">
    <property type="taxonomic scope" value="Eukaryota"/>
</dbReference>
<dbReference type="CDD" id="cd01396">
    <property type="entry name" value="MeCP2_MBD"/>
    <property type="match status" value="1"/>
</dbReference>
<dbReference type="GO" id="GO:0003677">
    <property type="term" value="F:DNA binding"/>
    <property type="evidence" value="ECO:0007669"/>
    <property type="project" value="UniProtKB-KW"/>
</dbReference>
<dbReference type="OMA" id="IPSMQHY"/>
<comment type="subcellular location">
    <subcellularLocation>
        <location evidence="1">Nucleus</location>
    </subcellularLocation>
</comment>
<evidence type="ECO:0000256" key="4">
    <source>
        <dbReference type="ARBA" id="ARBA00022833"/>
    </source>
</evidence>
<keyword evidence="8" id="KW-0539">Nucleus</keyword>
<dbReference type="Gene3D" id="3.30.40.100">
    <property type="match status" value="1"/>
</dbReference>
<dbReference type="PANTHER" id="PTHR12396">
    <property type="entry name" value="METHYL-CPG BINDING PROTEIN, MBD"/>
    <property type="match status" value="1"/>
</dbReference>
<feature type="domain" description="CW-type" evidence="11">
    <location>
        <begin position="41"/>
        <end position="100"/>
    </location>
</feature>
<evidence type="ECO:0000256" key="7">
    <source>
        <dbReference type="ARBA" id="ARBA00023163"/>
    </source>
</evidence>
<dbReference type="Pfam" id="PF07496">
    <property type="entry name" value="zf-CW"/>
    <property type="match status" value="1"/>
</dbReference>
<evidence type="ECO:0000256" key="6">
    <source>
        <dbReference type="ARBA" id="ARBA00023125"/>
    </source>
</evidence>
<dbReference type="InterPro" id="IPR001739">
    <property type="entry name" value="Methyl_CpG_DNA-bd"/>
</dbReference>
<evidence type="ECO:0000313" key="13">
    <source>
        <dbReference type="Proteomes" id="UP000030689"/>
    </source>
</evidence>
<dbReference type="SUPFAM" id="SSF54171">
    <property type="entry name" value="DNA-binding domain"/>
    <property type="match status" value="1"/>
</dbReference>
<dbReference type="Gramene" id="ESQ44530">
    <property type="protein sequence ID" value="ESQ44530"/>
    <property type="gene ID" value="EUTSA_v10003468mg"/>
</dbReference>
<evidence type="ECO:0000256" key="1">
    <source>
        <dbReference type="ARBA" id="ARBA00004123"/>
    </source>
</evidence>
<keyword evidence="2" id="KW-0479">Metal-binding</keyword>
<evidence type="ECO:0000256" key="9">
    <source>
        <dbReference type="SAM" id="MobiDB-lite"/>
    </source>
</evidence>
<dbReference type="Gene3D" id="3.30.890.10">
    <property type="entry name" value="Methyl-cpg-binding Protein 2, Chain A"/>
    <property type="match status" value="1"/>
</dbReference>
<dbReference type="PANTHER" id="PTHR12396:SF0">
    <property type="entry name" value="METHYL-CPG BINDING DOMAIN PROTEIN-LIKE, ISOFORM C"/>
    <property type="match status" value="1"/>
</dbReference>
<feature type="region of interest" description="Disordered" evidence="9">
    <location>
        <begin position="19"/>
        <end position="39"/>
    </location>
</feature>
<feature type="domain" description="MBD" evidence="10">
    <location>
        <begin position="106"/>
        <end position="180"/>
    </location>
</feature>
<name>V4L2K9_EUTSA</name>
<keyword evidence="5" id="KW-0805">Transcription regulation</keyword>
<evidence type="ECO:0000256" key="2">
    <source>
        <dbReference type="ARBA" id="ARBA00022723"/>
    </source>
</evidence>
<keyword evidence="3" id="KW-0863">Zinc-finger</keyword>
<dbReference type="PROSITE" id="PS51050">
    <property type="entry name" value="ZF_CW"/>
    <property type="match status" value="1"/>
</dbReference>
<keyword evidence="4" id="KW-0862">Zinc</keyword>
<keyword evidence="7" id="KW-0804">Transcription</keyword>
<evidence type="ECO:0000313" key="12">
    <source>
        <dbReference type="EMBL" id="ESQ44530.1"/>
    </source>
</evidence>
<evidence type="ECO:0000256" key="5">
    <source>
        <dbReference type="ARBA" id="ARBA00023015"/>
    </source>
</evidence>
<dbReference type="STRING" id="72664.V4L2K9"/>
<dbReference type="Pfam" id="PF01429">
    <property type="entry name" value="MBD"/>
    <property type="match status" value="1"/>
</dbReference>
<evidence type="ECO:0008006" key="14">
    <source>
        <dbReference type="Google" id="ProtNLM"/>
    </source>
</evidence>
<reference evidence="12 13" key="1">
    <citation type="journal article" date="2013" name="Front. Plant Sci.">
        <title>The Reference Genome of the Halophytic Plant Eutrema salsugineum.</title>
        <authorList>
            <person name="Yang R."/>
            <person name="Jarvis D.E."/>
            <person name="Chen H."/>
            <person name="Beilstein M.A."/>
            <person name="Grimwood J."/>
            <person name="Jenkins J."/>
            <person name="Shu S."/>
            <person name="Prochnik S."/>
            <person name="Xin M."/>
            <person name="Ma C."/>
            <person name="Schmutz J."/>
            <person name="Wing R.A."/>
            <person name="Mitchell-Olds T."/>
            <person name="Schumaker K.S."/>
            <person name="Wang X."/>
        </authorList>
    </citation>
    <scope>NUCLEOTIDE SEQUENCE [LARGE SCALE GENOMIC DNA]</scope>
</reference>
<proteinExistence type="predicted"/>
<dbReference type="GO" id="GO:0008270">
    <property type="term" value="F:zinc ion binding"/>
    <property type="evidence" value="ECO:0007669"/>
    <property type="project" value="UniProtKB-KW"/>
</dbReference>
<dbReference type="SMART" id="SM00391">
    <property type="entry name" value="MBD"/>
    <property type="match status" value="1"/>
</dbReference>
<feature type="region of interest" description="Disordered" evidence="9">
    <location>
        <begin position="196"/>
        <end position="215"/>
    </location>
</feature>
<evidence type="ECO:0000259" key="11">
    <source>
        <dbReference type="PROSITE" id="PS51050"/>
    </source>
</evidence>
<dbReference type="InterPro" id="IPR011124">
    <property type="entry name" value="Znf_CW"/>
</dbReference>
<dbReference type="GO" id="GO:0005634">
    <property type="term" value="C:nucleus"/>
    <property type="evidence" value="ECO:0007669"/>
    <property type="project" value="UniProtKB-SubCell"/>
</dbReference>
<dbReference type="AlphaFoldDB" id="V4L2K9"/>
<dbReference type="PROSITE" id="PS50982">
    <property type="entry name" value="MBD"/>
    <property type="match status" value="1"/>
</dbReference>
<feature type="compositionally biased region" description="Polar residues" evidence="9">
    <location>
        <begin position="19"/>
        <end position="34"/>
    </location>
</feature>
<protein>
    <recommendedName>
        <fullName evidence="14">MBD domain-containing protein</fullName>
    </recommendedName>
</protein>
<keyword evidence="13" id="KW-1185">Reference proteome</keyword>
<dbReference type="OrthoDB" id="1111077at2759"/>
<dbReference type="Proteomes" id="UP000030689">
    <property type="component" value="Unassembled WGS sequence"/>
</dbReference>
<dbReference type="InterPro" id="IPR016177">
    <property type="entry name" value="DNA-bd_dom_sf"/>
</dbReference>
<evidence type="ECO:0000256" key="8">
    <source>
        <dbReference type="ARBA" id="ARBA00023242"/>
    </source>
</evidence>